<dbReference type="PANTHER" id="PTHR12215:SF10">
    <property type="entry name" value="L-AMINOADIPATE-SEMIALDEHYDE DEHYDROGENASE-PHOSPHOPANTETHEINYL TRANSFERASE"/>
    <property type="match status" value="1"/>
</dbReference>
<dbReference type="InterPro" id="IPR037143">
    <property type="entry name" value="4-PPantetheinyl_Trfase_dom_sf"/>
</dbReference>
<keyword evidence="6" id="KW-0045">Antibiotic biosynthesis</keyword>
<dbReference type="InterPro" id="IPR004568">
    <property type="entry name" value="Ppantetheine-prot_Trfase_dom"/>
</dbReference>
<dbReference type="SUPFAM" id="SSF56214">
    <property type="entry name" value="4'-phosphopantetheinyl transferase"/>
    <property type="match status" value="2"/>
</dbReference>
<evidence type="ECO:0000313" key="10">
    <source>
        <dbReference type="Proteomes" id="UP000618943"/>
    </source>
</evidence>
<feature type="domain" description="4'-phosphopantetheinyl transferase N-terminal" evidence="8">
    <location>
        <begin position="16"/>
        <end position="100"/>
    </location>
</feature>
<dbReference type="GO" id="GO:0016740">
    <property type="term" value="F:transferase activity"/>
    <property type="evidence" value="ECO:0007669"/>
    <property type="project" value="UniProtKB-KW"/>
</dbReference>
<evidence type="ECO:0000259" key="7">
    <source>
        <dbReference type="Pfam" id="PF01648"/>
    </source>
</evidence>
<keyword evidence="5" id="KW-0460">Magnesium</keyword>
<dbReference type="Proteomes" id="UP000618943">
    <property type="component" value="Unassembled WGS sequence"/>
</dbReference>
<dbReference type="Pfam" id="PF22624">
    <property type="entry name" value="AASDHPPT_N"/>
    <property type="match status" value="1"/>
</dbReference>
<dbReference type="InterPro" id="IPR050559">
    <property type="entry name" value="P-Pant_transferase_sf"/>
</dbReference>
<keyword evidence="4" id="KW-0479">Metal-binding</keyword>
<comment type="similarity">
    <text evidence="2">Belongs to the P-Pant transferase superfamily. Gsp/Sfp/HetI/AcpT family.</text>
</comment>
<accession>A0ABS1H5P9</accession>
<evidence type="ECO:0000259" key="8">
    <source>
        <dbReference type="Pfam" id="PF22624"/>
    </source>
</evidence>
<evidence type="ECO:0000313" key="9">
    <source>
        <dbReference type="EMBL" id="MBK3494734.1"/>
    </source>
</evidence>
<evidence type="ECO:0000256" key="2">
    <source>
        <dbReference type="ARBA" id="ARBA00010990"/>
    </source>
</evidence>
<comment type="cofactor">
    <cofactor evidence="1">
        <name>Mg(2+)</name>
        <dbReference type="ChEBI" id="CHEBI:18420"/>
    </cofactor>
</comment>
<dbReference type="Pfam" id="PF01648">
    <property type="entry name" value="ACPS"/>
    <property type="match status" value="1"/>
</dbReference>
<proteinExistence type="inferred from homology"/>
<evidence type="ECO:0000256" key="6">
    <source>
        <dbReference type="ARBA" id="ARBA00023194"/>
    </source>
</evidence>
<name>A0ABS1H5P9_9BACL</name>
<dbReference type="EMBL" id="JAEOAH010000006">
    <property type="protein sequence ID" value="MBK3494734.1"/>
    <property type="molecule type" value="Genomic_DNA"/>
</dbReference>
<evidence type="ECO:0000256" key="5">
    <source>
        <dbReference type="ARBA" id="ARBA00022842"/>
    </source>
</evidence>
<evidence type="ECO:0000256" key="3">
    <source>
        <dbReference type="ARBA" id="ARBA00022679"/>
    </source>
</evidence>
<dbReference type="InterPro" id="IPR008278">
    <property type="entry name" value="4-PPantetheinyl_Trfase_dom"/>
</dbReference>
<organism evidence="9 10">
    <name type="scientific">Viridibacillus soli</name>
    <dbReference type="NCBI Taxonomy" id="2798301"/>
    <lineage>
        <taxon>Bacteria</taxon>
        <taxon>Bacillati</taxon>
        <taxon>Bacillota</taxon>
        <taxon>Bacilli</taxon>
        <taxon>Bacillales</taxon>
        <taxon>Caryophanaceae</taxon>
        <taxon>Viridibacillus</taxon>
    </lineage>
</organism>
<dbReference type="NCBIfam" id="TIGR00556">
    <property type="entry name" value="pantethn_trn"/>
    <property type="match status" value="1"/>
</dbReference>
<evidence type="ECO:0000256" key="1">
    <source>
        <dbReference type="ARBA" id="ARBA00001946"/>
    </source>
</evidence>
<feature type="domain" description="4'-phosphopantetheinyl transferase" evidence="7">
    <location>
        <begin position="104"/>
        <end position="186"/>
    </location>
</feature>
<evidence type="ECO:0000256" key="4">
    <source>
        <dbReference type="ARBA" id="ARBA00022723"/>
    </source>
</evidence>
<protein>
    <submittedName>
        <fullName evidence="9">4'-phosphopantetheinyl transferase superfamily protein</fullName>
    </submittedName>
</protein>
<dbReference type="InterPro" id="IPR055066">
    <property type="entry name" value="AASDHPPT_N"/>
</dbReference>
<dbReference type="PANTHER" id="PTHR12215">
    <property type="entry name" value="PHOSPHOPANTETHEINE TRANSFERASE"/>
    <property type="match status" value="1"/>
</dbReference>
<gene>
    <name evidence="9" type="ORF">JFL43_07665</name>
</gene>
<sequence>MIELYAFRIPDQIDYHSYTDLLQLVSTEKQRKIERFYKPEDAYRTLFADLLVRHLLMDKYQVSNEDIKFFNNPYGKPYVHGFPKFSFNISHAGNWIVCAVDEIPLGIDIELIKPIDFTIAKNFFSEEENEDLRKIDASRKLEYFFELWTIKESYVKALGTGLSVNLNAFTVKKAGKDQIHIIRQDHLSPNLVKQYDIDPLYKCSLCSINPNFPEKPVLIEYKELEALLCKVDSVMKS</sequence>
<comment type="caution">
    <text evidence="9">The sequence shown here is derived from an EMBL/GenBank/DDBJ whole genome shotgun (WGS) entry which is preliminary data.</text>
</comment>
<keyword evidence="10" id="KW-1185">Reference proteome</keyword>
<reference evidence="9 10" key="1">
    <citation type="submission" date="2020-12" db="EMBL/GenBank/DDBJ databases">
        <title>YIM B01967 draft genome.</title>
        <authorList>
            <person name="Yan X."/>
        </authorList>
    </citation>
    <scope>NUCLEOTIDE SEQUENCE [LARGE SCALE GENOMIC DNA]</scope>
    <source>
        <strain evidence="9 10">YIM B01967</strain>
    </source>
</reference>
<dbReference type="Gene3D" id="3.90.470.20">
    <property type="entry name" value="4'-phosphopantetheinyl transferase domain"/>
    <property type="match status" value="2"/>
</dbReference>
<dbReference type="RefSeq" id="WP_200748535.1">
    <property type="nucleotide sequence ID" value="NZ_JAEOAH010000006.1"/>
</dbReference>
<keyword evidence="3 9" id="KW-0808">Transferase</keyword>